<dbReference type="InterPro" id="IPR000601">
    <property type="entry name" value="PKD_dom"/>
</dbReference>
<dbReference type="InterPro" id="IPR036852">
    <property type="entry name" value="Peptidase_S8/S53_dom_sf"/>
</dbReference>
<dbReference type="SUPFAM" id="SSF49299">
    <property type="entry name" value="PKD domain"/>
    <property type="match status" value="1"/>
</dbReference>
<evidence type="ECO:0000256" key="8">
    <source>
        <dbReference type="SAM" id="SignalP"/>
    </source>
</evidence>
<dbReference type="InterPro" id="IPR023828">
    <property type="entry name" value="Peptidase_S8_Ser-AS"/>
</dbReference>
<evidence type="ECO:0000256" key="6">
    <source>
        <dbReference type="PROSITE-ProRule" id="PRU01240"/>
    </source>
</evidence>
<dbReference type="OrthoDB" id="9798386at2"/>
<dbReference type="PRINTS" id="PR00723">
    <property type="entry name" value="SUBTILISIN"/>
</dbReference>
<dbReference type="Gene3D" id="3.40.50.200">
    <property type="entry name" value="Peptidase S8/S53 domain"/>
    <property type="match status" value="1"/>
</dbReference>
<dbReference type="GO" id="GO:0004252">
    <property type="term" value="F:serine-type endopeptidase activity"/>
    <property type="evidence" value="ECO:0007669"/>
    <property type="project" value="UniProtKB-UniRule"/>
</dbReference>
<keyword evidence="3 6" id="KW-0378">Hydrolase</keyword>
<dbReference type="PROSITE" id="PS51318">
    <property type="entry name" value="TAT"/>
    <property type="match status" value="1"/>
</dbReference>
<dbReference type="GO" id="GO:0006508">
    <property type="term" value="P:proteolysis"/>
    <property type="evidence" value="ECO:0007669"/>
    <property type="project" value="UniProtKB-KW"/>
</dbReference>
<dbReference type="Gene3D" id="3.30.70.80">
    <property type="entry name" value="Peptidase S8 propeptide/proteinase inhibitor I9"/>
    <property type="match status" value="1"/>
</dbReference>
<dbReference type="InterPro" id="IPR022409">
    <property type="entry name" value="PKD/Chitinase_dom"/>
</dbReference>
<dbReference type="GO" id="GO:0005975">
    <property type="term" value="P:carbohydrate metabolic process"/>
    <property type="evidence" value="ECO:0007669"/>
    <property type="project" value="UniProtKB-ARBA"/>
</dbReference>
<dbReference type="CDD" id="cd00146">
    <property type="entry name" value="PKD"/>
    <property type="match status" value="1"/>
</dbReference>
<dbReference type="PANTHER" id="PTHR43806:SF11">
    <property type="entry name" value="CEREVISIN-RELATED"/>
    <property type="match status" value="1"/>
</dbReference>
<dbReference type="PROSITE" id="PS00136">
    <property type="entry name" value="SUBTILASE_ASP"/>
    <property type="match status" value="1"/>
</dbReference>
<dbReference type="PROSITE" id="PS51892">
    <property type="entry name" value="SUBTILASE"/>
    <property type="match status" value="1"/>
</dbReference>
<dbReference type="Pfam" id="PF05922">
    <property type="entry name" value="Inhibitor_I9"/>
    <property type="match status" value="1"/>
</dbReference>
<comment type="similarity">
    <text evidence="1 6 7">Belongs to the peptidase S8 family.</text>
</comment>
<evidence type="ECO:0000313" key="10">
    <source>
        <dbReference type="EMBL" id="ADD39942.1"/>
    </source>
</evidence>
<dbReference type="SUPFAM" id="SSF52743">
    <property type="entry name" value="Subtilisin-like"/>
    <property type="match status" value="1"/>
</dbReference>
<evidence type="ECO:0000256" key="3">
    <source>
        <dbReference type="ARBA" id="ARBA00022801"/>
    </source>
</evidence>
<dbReference type="Gene3D" id="2.60.40.10">
    <property type="entry name" value="Immunoglobulins"/>
    <property type="match status" value="2"/>
</dbReference>
<dbReference type="InterPro" id="IPR035986">
    <property type="entry name" value="PKD_dom_sf"/>
</dbReference>
<feature type="chain" id="PRO_5003048557" evidence="8">
    <location>
        <begin position="34"/>
        <end position="596"/>
    </location>
</feature>
<dbReference type="InterPro" id="IPR034193">
    <property type="entry name" value="PCSK9_ProteinaseK-like"/>
</dbReference>
<name>D3Q1U4_STANL</name>
<dbReference type="KEGG" id="sna:Snas_0223"/>
<dbReference type="InterPro" id="IPR050131">
    <property type="entry name" value="Peptidase_S8_subtilisin-like"/>
</dbReference>
<evidence type="ECO:0000259" key="9">
    <source>
        <dbReference type="PROSITE" id="PS50093"/>
    </source>
</evidence>
<dbReference type="GO" id="GO:0005615">
    <property type="term" value="C:extracellular space"/>
    <property type="evidence" value="ECO:0007669"/>
    <property type="project" value="TreeGrafter"/>
</dbReference>
<dbReference type="PROSITE" id="PS00138">
    <property type="entry name" value="SUBTILASE_SER"/>
    <property type="match status" value="1"/>
</dbReference>
<dbReference type="eggNOG" id="COG1404">
    <property type="taxonomic scope" value="Bacteria"/>
</dbReference>
<dbReference type="SUPFAM" id="SSF54897">
    <property type="entry name" value="Protease propeptides/inhibitors"/>
    <property type="match status" value="1"/>
</dbReference>
<dbReference type="InterPro" id="IPR010259">
    <property type="entry name" value="S8pro/Inhibitor_I9"/>
</dbReference>
<feature type="signal peptide" evidence="8">
    <location>
        <begin position="1"/>
        <end position="33"/>
    </location>
</feature>
<dbReference type="InterPro" id="IPR023827">
    <property type="entry name" value="Peptidase_S8_Asp-AS"/>
</dbReference>
<feature type="active site" description="Charge relay system" evidence="5 6">
    <location>
        <position position="197"/>
    </location>
</feature>
<dbReference type="SMART" id="SM00089">
    <property type="entry name" value="PKD"/>
    <property type="match status" value="2"/>
</dbReference>
<dbReference type="CDD" id="cd04077">
    <property type="entry name" value="Peptidases_S8_PCSK9_ProteinaseK_like"/>
    <property type="match status" value="1"/>
</dbReference>
<feature type="active site" description="Charge relay system" evidence="5 6">
    <location>
        <position position="164"/>
    </location>
</feature>
<dbReference type="STRING" id="446470.Snas_0223"/>
<dbReference type="InterPro" id="IPR037045">
    <property type="entry name" value="S8pro/Inhibitor_I9_sf"/>
</dbReference>
<keyword evidence="4 6" id="KW-0720">Serine protease</keyword>
<dbReference type="InterPro" id="IPR015500">
    <property type="entry name" value="Peptidase_S8_subtilisin-rel"/>
</dbReference>
<dbReference type="Pfam" id="PF00082">
    <property type="entry name" value="Peptidase_S8"/>
    <property type="match status" value="1"/>
</dbReference>
<dbReference type="FunFam" id="3.40.50.200:FF:000014">
    <property type="entry name" value="Proteinase K"/>
    <property type="match status" value="1"/>
</dbReference>
<proteinExistence type="inferred from homology"/>
<dbReference type="RefSeq" id="WP_013015513.1">
    <property type="nucleotide sequence ID" value="NC_013947.1"/>
</dbReference>
<organism evidence="10 11">
    <name type="scientific">Stackebrandtia nassauensis (strain DSM 44728 / CIP 108903 / NRRL B-16338 / NBRC 102104 / LLR-40K-21)</name>
    <dbReference type="NCBI Taxonomy" id="446470"/>
    <lineage>
        <taxon>Bacteria</taxon>
        <taxon>Bacillati</taxon>
        <taxon>Actinomycetota</taxon>
        <taxon>Actinomycetes</taxon>
        <taxon>Glycomycetales</taxon>
        <taxon>Glycomycetaceae</taxon>
        <taxon>Stackebrandtia</taxon>
    </lineage>
</organism>
<evidence type="ECO:0000256" key="5">
    <source>
        <dbReference type="PIRSR" id="PIRSR615500-1"/>
    </source>
</evidence>
<dbReference type="AlphaFoldDB" id="D3Q1U4"/>
<dbReference type="InterPro" id="IPR013783">
    <property type="entry name" value="Ig-like_fold"/>
</dbReference>
<reference evidence="10 11" key="1">
    <citation type="journal article" date="2009" name="Stand. Genomic Sci.">
        <title>Complete genome sequence of Stackebrandtia nassauensis type strain (LLR-40K-21).</title>
        <authorList>
            <person name="Munk C."/>
            <person name="Lapidus A."/>
            <person name="Copeland A."/>
            <person name="Jando M."/>
            <person name="Mayilraj S."/>
            <person name="Glavina Del Rio T."/>
            <person name="Nolan M."/>
            <person name="Chen F."/>
            <person name="Lucas S."/>
            <person name="Tice H."/>
            <person name="Cheng J.F."/>
            <person name="Han C."/>
            <person name="Detter J.C."/>
            <person name="Bruce D."/>
            <person name="Goodwin L."/>
            <person name="Chain P."/>
            <person name="Pitluck S."/>
            <person name="Goker M."/>
            <person name="Ovchinikova G."/>
            <person name="Pati A."/>
            <person name="Ivanova N."/>
            <person name="Mavromatis K."/>
            <person name="Chen A."/>
            <person name="Palaniappan K."/>
            <person name="Land M."/>
            <person name="Hauser L."/>
            <person name="Chang Y.J."/>
            <person name="Jeffries C.D."/>
            <person name="Bristow J."/>
            <person name="Eisen J.A."/>
            <person name="Markowitz V."/>
            <person name="Hugenholtz P."/>
            <person name="Kyrpides N.C."/>
            <person name="Klenk H.P."/>
        </authorList>
    </citation>
    <scope>NUCLEOTIDE SEQUENCE [LARGE SCALE GENOMIC DNA]</scope>
    <source>
        <strain evidence="11">DSM 44728 / CIP 108903 / NRRL B-16338 / NBRC 102104 / LLR-40K-21</strain>
    </source>
</reference>
<dbReference type="Pfam" id="PF18911">
    <property type="entry name" value="PKD_4"/>
    <property type="match status" value="1"/>
</dbReference>
<keyword evidence="11" id="KW-1185">Reference proteome</keyword>
<sequence>MKLPPARRLLVAVGTVTAITATTVLAGAPAAHAAEAEIVNSDASGVIEDRYIAVLRDSAVKATQKSVDAKAETLADKYHGEIDRTYHATIRGFATTMDESDAKRLAADPVVDYVETVREVKLAEDQTNPPSWGLDRVDQNNLPLDKKFSYPTQAGDGVTVYVLDTGVRLSHQTFGGRAKSGYDFIDNDANASDCHGHGTHVAGTTAGSQYGLAKKADVVSVRVLDCQGFGDNALIADGIDWVTEHAVKPAVANMSLGDTQPSPVMEDAVQRSIDAGIQYSLAAGNNSGDACSFSPARLPAAVTVGSTAESDGRSSFSNYGRCLDLFAPGSNIVSSANSGDSGQATMSGTSMAAPHVAGAIALYLGQNPNATPQQVRDAIVTNGTAGKVTNPGSGSPNVLLYSGFINEPPAEHDFSIAADPGSATVEPGQSAKTTVSTKVTKGQAQQLKLSATGLPSGAQASFDPAAIASGESSQLSIATSSGTPKGSYPVTITAEGTEATRTASFTLQVGADGGNKQPIADFTSNCFAGIGYCFFDGNGSSDPDGSVASYKWNFGDGTTGTGAAPFHRYSPGTYKVTLTVTDNKGATGSVTKTVTV</sequence>
<dbReference type="Proteomes" id="UP000000844">
    <property type="component" value="Chromosome"/>
</dbReference>
<gene>
    <name evidence="10" type="ordered locus">Snas_0223</name>
</gene>
<evidence type="ECO:0000256" key="7">
    <source>
        <dbReference type="RuleBase" id="RU003355"/>
    </source>
</evidence>
<feature type="active site" description="Charge relay system" evidence="5 6">
    <location>
        <position position="350"/>
    </location>
</feature>
<dbReference type="HOGENOM" id="CLU_011263_1_7_11"/>
<evidence type="ECO:0000256" key="1">
    <source>
        <dbReference type="ARBA" id="ARBA00011073"/>
    </source>
</evidence>
<keyword evidence="2 6" id="KW-0645">Protease</keyword>
<feature type="domain" description="PKD" evidence="9">
    <location>
        <begin position="535"/>
        <end position="596"/>
    </location>
</feature>
<accession>D3Q1U4</accession>
<dbReference type="InterPro" id="IPR000209">
    <property type="entry name" value="Peptidase_S8/S53_dom"/>
</dbReference>
<protein>
    <submittedName>
        <fullName evidence="10">Peptidase S8 and S53 subtilisin kexin sedolisin</fullName>
    </submittedName>
</protein>
<dbReference type="eggNOG" id="COG3291">
    <property type="taxonomic scope" value="Bacteria"/>
</dbReference>
<evidence type="ECO:0000256" key="4">
    <source>
        <dbReference type="ARBA" id="ARBA00022825"/>
    </source>
</evidence>
<dbReference type="EMBL" id="CP001778">
    <property type="protein sequence ID" value="ADD39942.1"/>
    <property type="molecule type" value="Genomic_DNA"/>
</dbReference>
<dbReference type="InterPro" id="IPR006311">
    <property type="entry name" value="TAT_signal"/>
</dbReference>
<evidence type="ECO:0000313" key="11">
    <source>
        <dbReference type="Proteomes" id="UP000000844"/>
    </source>
</evidence>
<evidence type="ECO:0000256" key="2">
    <source>
        <dbReference type="ARBA" id="ARBA00022670"/>
    </source>
</evidence>
<dbReference type="PROSITE" id="PS50093">
    <property type="entry name" value="PKD"/>
    <property type="match status" value="1"/>
</dbReference>
<dbReference type="PANTHER" id="PTHR43806">
    <property type="entry name" value="PEPTIDASE S8"/>
    <property type="match status" value="1"/>
</dbReference>
<keyword evidence="8" id="KW-0732">Signal</keyword>